<proteinExistence type="predicted"/>
<sequence>MTLGGIVFLTGAISNGLANNIAFLILGRIFYLGSALVLSLKLHPCICLRLCHQRRGTMITIFQLMISIRIFLAYLMNYFTNKIEGGYRWRISLAFAVVPAIVTTVGTLFLPETPMSLLEQGHEGDALAILKMIRGVNNVEEEFSDLIKASKASKQGVTVVHSIIRTLSADRDGRSLIFYHVGIRMVTCQVAIGVALPGMYATPSSGREPLAVFLICYTLLYTWSWGTLGWLIPSEIFQLEIRSMGLGINACVNLFMTGVLAHAFLLALCHLRFSLFFVFAVLIVLMILFTNYFVPETMDIPIENVSKVWKGHWYWSRFVSNDRKMVAKVQKLSLNLVQDMESFNSQC</sequence>
<keyword evidence="2" id="KW-1185">Reference proteome</keyword>
<accession>A0ACC2MP64</accession>
<gene>
    <name evidence="1" type="ORF">MRB53_000167</name>
</gene>
<dbReference type="EMBL" id="CM056809">
    <property type="protein sequence ID" value="KAJ8647144.1"/>
    <property type="molecule type" value="Genomic_DNA"/>
</dbReference>
<name>A0ACC2MP64_PERAE</name>
<dbReference type="Proteomes" id="UP001234297">
    <property type="component" value="Chromosome 1"/>
</dbReference>
<comment type="caution">
    <text evidence="1">The sequence shown here is derived from an EMBL/GenBank/DDBJ whole genome shotgun (WGS) entry which is preliminary data.</text>
</comment>
<evidence type="ECO:0000313" key="2">
    <source>
        <dbReference type="Proteomes" id="UP001234297"/>
    </source>
</evidence>
<reference evidence="1 2" key="1">
    <citation type="journal article" date="2022" name="Hortic Res">
        <title>A haplotype resolved chromosomal level avocado genome allows analysis of novel avocado genes.</title>
        <authorList>
            <person name="Nath O."/>
            <person name="Fletcher S.J."/>
            <person name="Hayward A."/>
            <person name="Shaw L.M."/>
            <person name="Masouleh A.K."/>
            <person name="Furtado A."/>
            <person name="Henry R.J."/>
            <person name="Mitter N."/>
        </authorList>
    </citation>
    <scope>NUCLEOTIDE SEQUENCE [LARGE SCALE GENOMIC DNA]</scope>
    <source>
        <strain evidence="2">cv. Hass</strain>
    </source>
</reference>
<evidence type="ECO:0000313" key="1">
    <source>
        <dbReference type="EMBL" id="KAJ8647144.1"/>
    </source>
</evidence>
<protein>
    <submittedName>
        <fullName evidence="1">Uncharacterized protein</fullName>
    </submittedName>
</protein>
<organism evidence="1 2">
    <name type="scientific">Persea americana</name>
    <name type="common">Avocado</name>
    <dbReference type="NCBI Taxonomy" id="3435"/>
    <lineage>
        <taxon>Eukaryota</taxon>
        <taxon>Viridiplantae</taxon>
        <taxon>Streptophyta</taxon>
        <taxon>Embryophyta</taxon>
        <taxon>Tracheophyta</taxon>
        <taxon>Spermatophyta</taxon>
        <taxon>Magnoliopsida</taxon>
        <taxon>Magnoliidae</taxon>
        <taxon>Laurales</taxon>
        <taxon>Lauraceae</taxon>
        <taxon>Persea</taxon>
    </lineage>
</organism>